<feature type="region of interest" description="Disordered" evidence="10">
    <location>
        <begin position="1"/>
        <end position="20"/>
    </location>
</feature>
<dbReference type="SMART" id="SM00220">
    <property type="entry name" value="S_TKc"/>
    <property type="match status" value="1"/>
</dbReference>
<reference evidence="12" key="2">
    <citation type="submission" date="2023-04" db="EMBL/GenBank/DDBJ databases">
        <authorList>
            <person name="Bruccoleri R.E."/>
            <person name="Oakeley E.J."/>
            <person name="Faust A.-M."/>
            <person name="Dessus-Babus S."/>
            <person name="Altorfer M."/>
            <person name="Burckhardt D."/>
            <person name="Oertli M."/>
            <person name="Naumann U."/>
            <person name="Petersen F."/>
            <person name="Wong J."/>
        </authorList>
    </citation>
    <scope>NUCLEOTIDE SEQUENCE</scope>
    <source>
        <strain evidence="12">GSM-AAB239-AS_SAM_17_03QT</strain>
        <tissue evidence="12">Leaf</tissue>
    </source>
</reference>
<comment type="similarity">
    <text evidence="9">Belongs to the protein kinase superfamily.</text>
</comment>
<keyword evidence="13" id="KW-1185">Reference proteome</keyword>
<evidence type="ECO:0000259" key="11">
    <source>
        <dbReference type="PROSITE" id="PS50011"/>
    </source>
</evidence>
<dbReference type="InterPro" id="IPR000719">
    <property type="entry name" value="Prot_kinase_dom"/>
</dbReference>
<keyword evidence="4 8" id="KW-0547">Nucleotide-binding</keyword>
<dbReference type="GO" id="GO:0004674">
    <property type="term" value="F:protein serine/threonine kinase activity"/>
    <property type="evidence" value="ECO:0007669"/>
    <property type="project" value="UniProtKB-KW"/>
</dbReference>
<evidence type="ECO:0000256" key="9">
    <source>
        <dbReference type="RuleBase" id="RU000304"/>
    </source>
</evidence>
<dbReference type="SUPFAM" id="SSF56112">
    <property type="entry name" value="Protein kinase-like (PK-like)"/>
    <property type="match status" value="1"/>
</dbReference>
<dbReference type="InterPro" id="IPR008271">
    <property type="entry name" value="Ser/Thr_kinase_AS"/>
</dbReference>
<feature type="binding site" evidence="8">
    <location>
        <position position="150"/>
    </location>
    <ligand>
        <name>ATP</name>
        <dbReference type="ChEBI" id="CHEBI:30616"/>
    </ligand>
</feature>
<evidence type="ECO:0000256" key="3">
    <source>
        <dbReference type="ARBA" id="ARBA00022679"/>
    </source>
</evidence>
<gene>
    <name evidence="12" type="ORF">M6B38_325000</name>
</gene>
<protein>
    <recommendedName>
        <fullName evidence="2">RING-type E3 ubiquitin transferase</fullName>
        <ecNumber evidence="2">2.3.2.27</ecNumber>
    </recommendedName>
</protein>
<dbReference type="AlphaFoldDB" id="A0AAX6H7X9"/>
<keyword evidence="9" id="KW-0723">Serine/threonine-protein kinase</keyword>
<reference evidence="12" key="1">
    <citation type="journal article" date="2023" name="GigaByte">
        <title>Genome assembly of the bearded iris, Iris pallida Lam.</title>
        <authorList>
            <person name="Bruccoleri R.E."/>
            <person name="Oakeley E.J."/>
            <person name="Faust A.M.E."/>
            <person name="Altorfer M."/>
            <person name="Dessus-Babus S."/>
            <person name="Burckhardt D."/>
            <person name="Oertli M."/>
            <person name="Naumann U."/>
            <person name="Petersen F."/>
            <person name="Wong J."/>
        </authorList>
    </citation>
    <scope>NUCLEOTIDE SEQUENCE</scope>
    <source>
        <strain evidence="12">GSM-AAB239-AS_SAM_17_03QT</strain>
    </source>
</reference>
<keyword evidence="5" id="KW-0418">Kinase</keyword>
<dbReference type="InterPro" id="IPR051348">
    <property type="entry name" value="U-box_ubiquitin_ligases"/>
</dbReference>
<feature type="compositionally biased region" description="Polar residues" evidence="10">
    <location>
        <begin position="90"/>
        <end position="99"/>
    </location>
</feature>
<name>A0AAX6H7X9_IRIPA</name>
<evidence type="ECO:0000256" key="4">
    <source>
        <dbReference type="ARBA" id="ARBA00022741"/>
    </source>
</evidence>
<evidence type="ECO:0000256" key="1">
    <source>
        <dbReference type="ARBA" id="ARBA00000900"/>
    </source>
</evidence>
<evidence type="ECO:0000256" key="6">
    <source>
        <dbReference type="ARBA" id="ARBA00022786"/>
    </source>
</evidence>
<dbReference type="Gene3D" id="3.30.200.20">
    <property type="entry name" value="Phosphorylase Kinase, domain 1"/>
    <property type="match status" value="1"/>
</dbReference>
<proteinExistence type="inferred from homology"/>
<dbReference type="InterPro" id="IPR017441">
    <property type="entry name" value="Protein_kinase_ATP_BS"/>
</dbReference>
<dbReference type="InterPro" id="IPR011009">
    <property type="entry name" value="Kinase-like_dom_sf"/>
</dbReference>
<accession>A0AAX6H7X9</accession>
<keyword evidence="7 8" id="KW-0067">ATP-binding</keyword>
<dbReference type="Gene3D" id="1.10.510.10">
    <property type="entry name" value="Transferase(Phosphotransferase) domain 1"/>
    <property type="match status" value="1"/>
</dbReference>
<dbReference type="PANTHER" id="PTHR45647">
    <property type="entry name" value="OS02G0152300 PROTEIN"/>
    <property type="match status" value="1"/>
</dbReference>
<dbReference type="GO" id="GO:0061630">
    <property type="term" value="F:ubiquitin protein ligase activity"/>
    <property type="evidence" value="ECO:0007669"/>
    <property type="project" value="UniProtKB-EC"/>
</dbReference>
<evidence type="ECO:0000256" key="8">
    <source>
        <dbReference type="PROSITE-ProRule" id="PRU10141"/>
    </source>
</evidence>
<keyword evidence="6" id="KW-0833">Ubl conjugation pathway</keyword>
<evidence type="ECO:0000256" key="10">
    <source>
        <dbReference type="SAM" id="MobiDB-lite"/>
    </source>
</evidence>
<dbReference type="Proteomes" id="UP001140949">
    <property type="component" value="Unassembled WGS sequence"/>
</dbReference>
<dbReference type="PROSITE" id="PS00107">
    <property type="entry name" value="PROTEIN_KINASE_ATP"/>
    <property type="match status" value="1"/>
</dbReference>
<dbReference type="GO" id="GO:0005524">
    <property type="term" value="F:ATP binding"/>
    <property type="evidence" value="ECO:0007669"/>
    <property type="project" value="UniProtKB-UniRule"/>
</dbReference>
<evidence type="ECO:0000256" key="2">
    <source>
        <dbReference type="ARBA" id="ARBA00012483"/>
    </source>
</evidence>
<comment type="caution">
    <text evidence="12">The sequence shown here is derived from an EMBL/GenBank/DDBJ whole genome shotgun (WGS) entry which is preliminary data.</text>
</comment>
<dbReference type="EC" id="2.3.2.27" evidence="2"/>
<evidence type="ECO:0000313" key="13">
    <source>
        <dbReference type="Proteomes" id="UP001140949"/>
    </source>
</evidence>
<feature type="domain" description="Protein kinase" evidence="11">
    <location>
        <begin position="123"/>
        <end position="391"/>
    </location>
</feature>
<feature type="region of interest" description="Disordered" evidence="10">
    <location>
        <begin position="31"/>
        <end position="108"/>
    </location>
</feature>
<evidence type="ECO:0000313" key="12">
    <source>
        <dbReference type="EMBL" id="KAJ6836707.1"/>
    </source>
</evidence>
<comment type="catalytic activity">
    <reaction evidence="1">
        <text>S-ubiquitinyl-[E2 ubiquitin-conjugating enzyme]-L-cysteine + [acceptor protein]-L-lysine = [E2 ubiquitin-conjugating enzyme]-L-cysteine + N(6)-ubiquitinyl-[acceptor protein]-L-lysine.</text>
        <dbReference type="EC" id="2.3.2.27"/>
    </reaction>
</comment>
<sequence length="391" mass="44652">MKDEEEDDKTQRAGYKERLQEMEILCTAARQIWKRNNNRRKRGNSNMDLDWRGMDSANIEPLQPSDNNYKEKKRIENSQPPPEPKPTTGRIGSTSQRPSADTRVKPSFKPYSEEEIRDATNNFRESFIIGAGGYGAVYKCKLDDWDVAVKILGEKSDQGLPEYIKEMGVLSRMRHENLVHLMGTCFELRALIYEYIPNGSLEKCLEERPTELTWQLRTRIVYEICKGIMYLHAKQPQALVHGDLKPHNVLLDDGFRVKLADFGLCRVLTQGQASKAHHLTLTISGSTGYMDPDYIATGKVTPVVDVYALGKTVMRVLTGQQPLDVFAQVHAANKRGSLMKIVDPTVRDWPKNVVEVLARFALKSCKLDRYKPEFFKKFYSDIGKILDDIGY</sequence>
<dbReference type="Pfam" id="PF00069">
    <property type="entry name" value="Pkinase"/>
    <property type="match status" value="1"/>
</dbReference>
<organism evidence="12 13">
    <name type="scientific">Iris pallida</name>
    <name type="common">Sweet iris</name>
    <dbReference type="NCBI Taxonomy" id="29817"/>
    <lineage>
        <taxon>Eukaryota</taxon>
        <taxon>Viridiplantae</taxon>
        <taxon>Streptophyta</taxon>
        <taxon>Embryophyta</taxon>
        <taxon>Tracheophyta</taxon>
        <taxon>Spermatophyta</taxon>
        <taxon>Magnoliopsida</taxon>
        <taxon>Liliopsida</taxon>
        <taxon>Asparagales</taxon>
        <taxon>Iridaceae</taxon>
        <taxon>Iridoideae</taxon>
        <taxon>Irideae</taxon>
        <taxon>Iris</taxon>
    </lineage>
</organism>
<evidence type="ECO:0000256" key="5">
    <source>
        <dbReference type="ARBA" id="ARBA00022777"/>
    </source>
</evidence>
<evidence type="ECO:0000256" key="7">
    <source>
        <dbReference type="ARBA" id="ARBA00022840"/>
    </source>
</evidence>
<dbReference type="PROSITE" id="PS50011">
    <property type="entry name" value="PROTEIN_KINASE_DOM"/>
    <property type="match status" value="1"/>
</dbReference>
<dbReference type="PROSITE" id="PS00108">
    <property type="entry name" value="PROTEIN_KINASE_ST"/>
    <property type="match status" value="1"/>
</dbReference>
<dbReference type="EMBL" id="JANAVB010011800">
    <property type="protein sequence ID" value="KAJ6836707.1"/>
    <property type="molecule type" value="Genomic_DNA"/>
</dbReference>
<dbReference type="PANTHER" id="PTHR45647:SF100">
    <property type="entry name" value="U-BOX DOMAIN-CONTAINING PROTEIN 33"/>
    <property type="match status" value="1"/>
</dbReference>
<feature type="compositionally biased region" description="Basic residues" evidence="10">
    <location>
        <begin position="32"/>
        <end position="43"/>
    </location>
</feature>
<keyword evidence="3" id="KW-0808">Transferase</keyword>